<dbReference type="InterPro" id="IPR006439">
    <property type="entry name" value="HAD-SF_hydro_IA"/>
</dbReference>
<dbReference type="NCBIfam" id="TIGR01549">
    <property type="entry name" value="HAD-SF-IA-v1"/>
    <property type="match status" value="1"/>
</dbReference>
<dbReference type="SFLD" id="SFLDG01129">
    <property type="entry name" value="C1.5:_HAD__Beta-PGM__Phosphata"/>
    <property type="match status" value="1"/>
</dbReference>
<dbReference type="PANTHER" id="PTHR46193">
    <property type="entry name" value="6-PHOSPHOGLUCONATE PHOSPHATASE"/>
    <property type="match status" value="1"/>
</dbReference>
<keyword evidence="7" id="KW-1185">Reference proteome</keyword>
<evidence type="ECO:0000313" key="7">
    <source>
        <dbReference type="Proteomes" id="UP001524435"/>
    </source>
</evidence>
<dbReference type="InterPro" id="IPR041492">
    <property type="entry name" value="HAD_2"/>
</dbReference>
<dbReference type="NCBIfam" id="TIGR01509">
    <property type="entry name" value="HAD-SF-IA-v3"/>
    <property type="match status" value="1"/>
</dbReference>
<keyword evidence="5" id="KW-0119">Carbohydrate metabolism</keyword>
<protein>
    <submittedName>
        <fullName evidence="6">HAD family phosphatase</fullName>
    </submittedName>
</protein>
<dbReference type="Gene3D" id="1.10.150.240">
    <property type="entry name" value="Putative phosphatase, domain 2"/>
    <property type="match status" value="1"/>
</dbReference>
<evidence type="ECO:0000313" key="6">
    <source>
        <dbReference type="EMBL" id="MCQ5122083.1"/>
    </source>
</evidence>
<organism evidence="6 7">
    <name type="scientific">Massilicoli timonensis</name>
    <dbReference type="NCBI Taxonomy" id="2015901"/>
    <lineage>
        <taxon>Bacteria</taxon>
        <taxon>Bacillati</taxon>
        <taxon>Bacillota</taxon>
        <taxon>Erysipelotrichia</taxon>
        <taxon>Erysipelotrichales</taxon>
        <taxon>Erysipelotrichaceae</taxon>
        <taxon>Massilicoli</taxon>
    </lineage>
</organism>
<evidence type="ECO:0000256" key="4">
    <source>
        <dbReference type="ARBA" id="ARBA00022842"/>
    </source>
</evidence>
<dbReference type="Gene3D" id="3.40.50.1000">
    <property type="entry name" value="HAD superfamily/HAD-like"/>
    <property type="match status" value="1"/>
</dbReference>
<comment type="similarity">
    <text evidence="2">Belongs to the HAD-like hydrolase superfamily. CbbY/CbbZ/Gph/YieH family.</text>
</comment>
<dbReference type="PRINTS" id="PR00413">
    <property type="entry name" value="HADHALOGNASE"/>
</dbReference>
<dbReference type="SFLD" id="SFLDG01135">
    <property type="entry name" value="C1.5.6:_HAD__Beta-PGM__Phospha"/>
    <property type="match status" value="1"/>
</dbReference>
<dbReference type="EMBL" id="JANGCH010000009">
    <property type="protein sequence ID" value="MCQ5122083.1"/>
    <property type="molecule type" value="Genomic_DNA"/>
</dbReference>
<evidence type="ECO:0000256" key="1">
    <source>
        <dbReference type="ARBA" id="ARBA00001946"/>
    </source>
</evidence>
<dbReference type="SUPFAM" id="SSF56784">
    <property type="entry name" value="HAD-like"/>
    <property type="match status" value="1"/>
</dbReference>
<sequence>MKKAVIFDMDGVLIDSESVYRKQLIDYLNDKGAVFTDSDLNAIAGGTSKHYDALFHRLLGDTMGEKEVFAEMNQRYGRFQDWKSVMFPHLKELIEYLKEKGYRMIVASSSRMFEIEEIVKAIELDSYFEFYLSGEMFHESKPNPAIYIEAAKRLGLDASECIVIEDSTYGIEAAVRAHMSVIARRDDRFGYDQSEADYLIDDYREVKALLEVME</sequence>
<dbReference type="InterPro" id="IPR023198">
    <property type="entry name" value="PGP-like_dom2"/>
</dbReference>
<evidence type="ECO:0000256" key="3">
    <source>
        <dbReference type="ARBA" id="ARBA00022723"/>
    </source>
</evidence>
<dbReference type="SFLD" id="SFLDS00003">
    <property type="entry name" value="Haloacid_Dehalogenase"/>
    <property type="match status" value="1"/>
</dbReference>
<dbReference type="InterPro" id="IPR051600">
    <property type="entry name" value="Beta-PGM-like"/>
</dbReference>
<keyword evidence="4" id="KW-0460">Magnesium</keyword>
<gene>
    <name evidence="6" type="ORF">NE663_07410</name>
</gene>
<comment type="caution">
    <text evidence="6">The sequence shown here is derived from an EMBL/GenBank/DDBJ whole genome shotgun (WGS) entry which is preliminary data.</text>
</comment>
<dbReference type="Proteomes" id="UP001524435">
    <property type="component" value="Unassembled WGS sequence"/>
</dbReference>
<dbReference type="InterPro" id="IPR023214">
    <property type="entry name" value="HAD_sf"/>
</dbReference>
<dbReference type="RefSeq" id="WP_178200037.1">
    <property type="nucleotide sequence ID" value="NZ_CANTYB010000044.1"/>
</dbReference>
<dbReference type="PANTHER" id="PTHR46193:SF18">
    <property type="entry name" value="HEXITOL PHOSPHATASE B"/>
    <property type="match status" value="1"/>
</dbReference>
<evidence type="ECO:0000256" key="2">
    <source>
        <dbReference type="ARBA" id="ARBA00006171"/>
    </source>
</evidence>
<dbReference type="InterPro" id="IPR036412">
    <property type="entry name" value="HAD-like_sf"/>
</dbReference>
<evidence type="ECO:0000256" key="5">
    <source>
        <dbReference type="ARBA" id="ARBA00023277"/>
    </source>
</evidence>
<keyword evidence="3" id="KW-0479">Metal-binding</keyword>
<name>A0ABT1SLJ3_9FIRM</name>
<accession>A0ABT1SLJ3</accession>
<reference evidence="6 7" key="1">
    <citation type="submission" date="2022-06" db="EMBL/GenBank/DDBJ databases">
        <title>Isolation of gut microbiota from human fecal samples.</title>
        <authorList>
            <person name="Pamer E.G."/>
            <person name="Barat B."/>
            <person name="Waligurski E."/>
            <person name="Medina S."/>
            <person name="Paddock L."/>
            <person name="Mostad J."/>
        </authorList>
    </citation>
    <scope>NUCLEOTIDE SEQUENCE [LARGE SCALE GENOMIC DNA]</scope>
    <source>
        <strain evidence="6 7">DFI.6.1</strain>
    </source>
</reference>
<proteinExistence type="inferred from homology"/>
<dbReference type="Pfam" id="PF13419">
    <property type="entry name" value="HAD_2"/>
    <property type="match status" value="1"/>
</dbReference>
<comment type="cofactor">
    <cofactor evidence="1">
        <name>Mg(2+)</name>
        <dbReference type="ChEBI" id="CHEBI:18420"/>
    </cofactor>
</comment>